<evidence type="ECO:0000313" key="2">
    <source>
        <dbReference type="Proteomes" id="UP000316298"/>
    </source>
</evidence>
<keyword evidence="2" id="KW-1185">Reference proteome</keyword>
<accession>A0A542DTP9</accession>
<dbReference type="RefSeq" id="WP_141860783.1">
    <property type="nucleotide sequence ID" value="NZ_BAAAKA010000014.1"/>
</dbReference>
<organism evidence="1 2">
    <name type="scientific">Kribbella jejuensis</name>
    <dbReference type="NCBI Taxonomy" id="236068"/>
    <lineage>
        <taxon>Bacteria</taxon>
        <taxon>Bacillati</taxon>
        <taxon>Actinomycetota</taxon>
        <taxon>Actinomycetes</taxon>
        <taxon>Propionibacteriales</taxon>
        <taxon>Kribbellaceae</taxon>
        <taxon>Kribbella</taxon>
    </lineage>
</organism>
<evidence type="ECO:0000313" key="1">
    <source>
        <dbReference type="EMBL" id="TQJ06481.1"/>
    </source>
</evidence>
<comment type="caution">
    <text evidence="1">The sequence shown here is derived from an EMBL/GenBank/DDBJ whole genome shotgun (WGS) entry which is preliminary data.</text>
</comment>
<sequence>MTNKRVLGDDDCDSRRVPEPALSTLLAQALIAYRIELDNEFEAQLARSRFPGFKLPVVFWPLLRHVDDPGTTVAALLERTGWTEKELFPMIGGVERWGYVEVRLQTDAPIRRPSRDGYGSSRRLRGTSVLSPKAVCRRAKELWPPIIAATDDRWTERFGQDAMGELRSLLEVVTGMAADGSIADPLAAALQAFAREVENDSPLPMAIAANFLPALGAHPVRVRELPGRTGLTGRPVVPALGVLERSGMITLRPAETSRGRVAVLTPAGLRERDAYIERVTQVERTWRTRHGAAVIESLRGTLEAMGSRFADGLQPPEGCWRASREYAAQTRAILDDPRSALPRHPVGPWLTTS</sequence>
<dbReference type="OrthoDB" id="3803910at2"/>
<proteinExistence type="predicted"/>
<dbReference type="AlphaFoldDB" id="A0A542DTP9"/>
<dbReference type="InterPro" id="IPR036388">
    <property type="entry name" value="WH-like_DNA-bd_sf"/>
</dbReference>
<reference evidence="1 2" key="1">
    <citation type="submission" date="2019-06" db="EMBL/GenBank/DDBJ databases">
        <title>Sequencing the genomes of 1000 actinobacteria strains.</title>
        <authorList>
            <person name="Klenk H.-P."/>
        </authorList>
    </citation>
    <scope>NUCLEOTIDE SEQUENCE [LARGE SCALE GENOMIC DNA]</scope>
    <source>
        <strain evidence="1 2">DSM 17305</strain>
    </source>
</reference>
<name>A0A542DTP9_9ACTN</name>
<dbReference type="Gene3D" id="1.10.10.10">
    <property type="entry name" value="Winged helix-like DNA-binding domain superfamily/Winged helix DNA-binding domain"/>
    <property type="match status" value="1"/>
</dbReference>
<dbReference type="InterPro" id="IPR036390">
    <property type="entry name" value="WH_DNA-bd_sf"/>
</dbReference>
<dbReference type="SUPFAM" id="SSF46785">
    <property type="entry name" value="Winged helix' DNA-binding domain"/>
    <property type="match status" value="1"/>
</dbReference>
<dbReference type="Proteomes" id="UP000316298">
    <property type="component" value="Unassembled WGS sequence"/>
</dbReference>
<protein>
    <submittedName>
        <fullName evidence="1">Uncharacterized protein</fullName>
    </submittedName>
</protein>
<dbReference type="EMBL" id="VFMM01000003">
    <property type="protein sequence ID" value="TQJ06481.1"/>
    <property type="molecule type" value="Genomic_DNA"/>
</dbReference>
<gene>
    <name evidence="1" type="ORF">FB475_6143</name>
</gene>